<proteinExistence type="predicted"/>
<dbReference type="Proteomes" id="UP001185331">
    <property type="component" value="Unassembled WGS sequence"/>
</dbReference>
<gene>
    <name evidence="1" type="ORF">J2Y00_002518</name>
</gene>
<dbReference type="InterPro" id="IPR010179">
    <property type="entry name" value="CRISPR-assoc_prot_Cse3"/>
</dbReference>
<dbReference type="Pfam" id="PF08798">
    <property type="entry name" value="CRISPR_assoc"/>
    <property type="match status" value="1"/>
</dbReference>
<evidence type="ECO:0000313" key="1">
    <source>
        <dbReference type="EMBL" id="MDR6218921.1"/>
    </source>
</evidence>
<name>A0AAE3XCS5_9DEIO</name>
<dbReference type="RefSeq" id="WP_309853746.1">
    <property type="nucleotide sequence ID" value="NZ_JAVDQJ010000004.1"/>
</dbReference>
<sequence>MTRIRRVKAAPARPVTPRLHLMQFRLNPASPGARRDLRNRHAMHRTLTWGLPWSGEAVDRPATGDHGRLLWRLINHADSPYPELLVQVPEDLGFDPERLLDSDATADGWGELTGDRYWVPGDLDAGSTLRFDVELNALRRGIEDQRSGRPVTRALIGQAQVVPWLGERADLAGFTLLEGWGMSQTHTLMKSETAQIREGRGIQTTKLVVSRIEGRLRVDDPAVFAQTCAFGLGRGRAFGCGLFLVGRAG</sequence>
<evidence type="ECO:0000313" key="2">
    <source>
        <dbReference type="Proteomes" id="UP001185331"/>
    </source>
</evidence>
<organism evidence="1 2">
    <name type="scientific">Deinococcus soli</name>
    <name type="common">ex Cha et al. 2016</name>
    <dbReference type="NCBI Taxonomy" id="1309411"/>
    <lineage>
        <taxon>Bacteria</taxon>
        <taxon>Thermotogati</taxon>
        <taxon>Deinococcota</taxon>
        <taxon>Deinococci</taxon>
        <taxon>Deinococcales</taxon>
        <taxon>Deinococcaceae</taxon>
        <taxon>Deinococcus</taxon>
    </lineage>
</organism>
<dbReference type="AlphaFoldDB" id="A0AAE3XCS5"/>
<dbReference type="NCBIfam" id="TIGR01907">
    <property type="entry name" value="casE_Cse3"/>
    <property type="match status" value="1"/>
</dbReference>
<dbReference type="SMART" id="SM01101">
    <property type="entry name" value="CRISPR_assoc"/>
    <property type="match status" value="1"/>
</dbReference>
<comment type="caution">
    <text evidence="1">The sequence shown here is derived from an EMBL/GenBank/DDBJ whole genome shotgun (WGS) entry which is preliminary data.</text>
</comment>
<dbReference type="SUPFAM" id="SSF117987">
    <property type="entry name" value="CRISPR-associated protein"/>
    <property type="match status" value="2"/>
</dbReference>
<dbReference type="Gene3D" id="3.30.70.1200">
    <property type="entry name" value="Crispr-associated protein, domain 1"/>
    <property type="match status" value="1"/>
</dbReference>
<accession>A0AAE3XCS5</accession>
<dbReference type="Gene3D" id="3.30.70.1210">
    <property type="entry name" value="Crispr-associated protein, domain 2"/>
    <property type="match status" value="1"/>
</dbReference>
<protein>
    <submittedName>
        <fullName evidence="1">CRISPR system Cascade subunit CasE</fullName>
    </submittedName>
</protein>
<dbReference type="EMBL" id="JAVDQK010000005">
    <property type="protein sequence ID" value="MDR6218921.1"/>
    <property type="molecule type" value="Genomic_DNA"/>
</dbReference>
<reference evidence="1" key="1">
    <citation type="submission" date="2023-07" db="EMBL/GenBank/DDBJ databases">
        <title>Sorghum-associated microbial communities from plants grown in Nebraska, USA.</title>
        <authorList>
            <person name="Schachtman D."/>
        </authorList>
    </citation>
    <scope>NUCLEOTIDE SEQUENCE</scope>
    <source>
        <strain evidence="1">BE330</strain>
    </source>
</reference>